<proteinExistence type="predicted"/>
<dbReference type="PANTHER" id="PTHR44591:SF3">
    <property type="entry name" value="RESPONSE REGULATORY DOMAIN-CONTAINING PROTEIN"/>
    <property type="match status" value="1"/>
</dbReference>
<feature type="modified residue" description="4-aspartylphosphate" evidence="2">
    <location>
        <position position="57"/>
    </location>
</feature>
<dbReference type="GO" id="GO:0000160">
    <property type="term" value="P:phosphorelay signal transduction system"/>
    <property type="evidence" value="ECO:0007669"/>
    <property type="project" value="InterPro"/>
</dbReference>
<dbReference type="PROSITE" id="PS50110">
    <property type="entry name" value="RESPONSE_REGULATORY"/>
    <property type="match status" value="1"/>
</dbReference>
<sequence length="124" mass="13950">MIASYQKRVLVVDDDKDIRELMHLILEMEGYAVTELDNGHGVLEAIQVLRPDVVLLDVMLGDMDGRDICKHLKNDPGMQDIPIIIVSASHGLHTMNEKQCGANDYLAKPFDVNELINHVRRFAA</sequence>
<evidence type="ECO:0000313" key="5">
    <source>
        <dbReference type="Proteomes" id="UP000199705"/>
    </source>
</evidence>
<reference evidence="5" key="1">
    <citation type="submission" date="2016-10" db="EMBL/GenBank/DDBJ databases">
        <authorList>
            <person name="Varghese N."/>
            <person name="Submissions S."/>
        </authorList>
    </citation>
    <scope>NUCLEOTIDE SEQUENCE [LARGE SCALE GENOMIC DNA]</scope>
    <source>
        <strain evidence="5">Gh-67</strain>
    </source>
</reference>
<keyword evidence="5" id="KW-1185">Reference proteome</keyword>
<name>A0A1G8N014_9SPHI</name>
<evidence type="ECO:0000256" key="1">
    <source>
        <dbReference type="ARBA" id="ARBA00022553"/>
    </source>
</evidence>
<dbReference type="RefSeq" id="WP_091176192.1">
    <property type="nucleotide sequence ID" value="NZ_FNCG01000030.1"/>
</dbReference>
<dbReference type="Gene3D" id="3.40.50.2300">
    <property type="match status" value="1"/>
</dbReference>
<evidence type="ECO:0000259" key="3">
    <source>
        <dbReference type="PROSITE" id="PS50110"/>
    </source>
</evidence>
<dbReference type="EMBL" id="FNCG01000030">
    <property type="protein sequence ID" value="SDI73455.1"/>
    <property type="molecule type" value="Genomic_DNA"/>
</dbReference>
<dbReference type="PANTHER" id="PTHR44591">
    <property type="entry name" value="STRESS RESPONSE REGULATOR PROTEIN 1"/>
    <property type="match status" value="1"/>
</dbReference>
<dbReference type="InterPro" id="IPR011006">
    <property type="entry name" value="CheY-like_superfamily"/>
</dbReference>
<dbReference type="InterPro" id="IPR050595">
    <property type="entry name" value="Bact_response_regulator"/>
</dbReference>
<protein>
    <submittedName>
        <fullName evidence="4">Response regulator receiver domain-containing protein</fullName>
    </submittedName>
</protein>
<dbReference type="InterPro" id="IPR001789">
    <property type="entry name" value="Sig_transdc_resp-reg_receiver"/>
</dbReference>
<dbReference type="Proteomes" id="UP000199705">
    <property type="component" value="Unassembled WGS sequence"/>
</dbReference>
<organism evidence="4 5">
    <name type="scientific">Mucilaginibacter gossypii</name>
    <dbReference type="NCBI Taxonomy" id="551996"/>
    <lineage>
        <taxon>Bacteria</taxon>
        <taxon>Pseudomonadati</taxon>
        <taxon>Bacteroidota</taxon>
        <taxon>Sphingobacteriia</taxon>
        <taxon>Sphingobacteriales</taxon>
        <taxon>Sphingobacteriaceae</taxon>
        <taxon>Mucilaginibacter</taxon>
    </lineage>
</organism>
<dbReference type="SUPFAM" id="SSF52172">
    <property type="entry name" value="CheY-like"/>
    <property type="match status" value="1"/>
</dbReference>
<evidence type="ECO:0000313" key="4">
    <source>
        <dbReference type="EMBL" id="SDI73455.1"/>
    </source>
</evidence>
<dbReference type="AlphaFoldDB" id="A0A1G8N014"/>
<keyword evidence="1 2" id="KW-0597">Phosphoprotein</keyword>
<accession>A0A1G8N014</accession>
<dbReference type="Pfam" id="PF00072">
    <property type="entry name" value="Response_reg"/>
    <property type="match status" value="1"/>
</dbReference>
<dbReference type="STRING" id="551996.SAMN05192573_13010"/>
<dbReference type="SMART" id="SM00448">
    <property type="entry name" value="REC"/>
    <property type="match status" value="1"/>
</dbReference>
<gene>
    <name evidence="4" type="ORF">SAMN05192573_13010</name>
</gene>
<evidence type="ECO:0000256" key="2">
    <source>
        <dbReference type="PROSITE-ProRule" id="PRU00169"/>
    </source>
</evidence>
<feature type="domain" description="Response regulatory" evidence="3">
    <location>
        <begin position="8"/>
        <end position="123"/>
    </location>
</feature>